<dbReference type="PANTHER" id="PTHR13182:SF8">
    <property type="entry name" value="CYTOPLASMIC 60S SUBUNIT BIOGENESIS FACTOR ZNF622"/>
    <property type="match status" value="1"/>
</dbReference>
<name>A0A6P6S2B6_9EIME</name>
<keyword evidence="3" id="KW-1185">Reference proteome</keyword>
<protein>
    <submittedName>
        <fullName evidence="4">Cytoplasmic 60S subunit biogenesis factor REI1 homolog 1</fullName>
    </submittedName>
</protein>
<dbReference type="PROSITE" id="PS00028">
    <property type="entry name" value="ZINC_FINGER_C2H2_1"/>
    <property type="match status" value="1"/>
</dbReference>
<dbReference type="GO" id="GO:0030687">
    <property type="term" value="C:preribosome, large subunit precursor"/>
    <property type="evidence" value="ECO:0007669"/>
    <property type="project" value="TreeGrafter"/>
</dbReference>
<evidence type="ECO:0000313" key="3">
    <source>
        <dbReference type="Proteomes" id="UP000515125"/>
    </source>
</evidence>
<dbReference type="GO" id="GO:0042273">
    <property type="term" value="P:ribosomal large subunit biogenesis"/>
    <property type="evidence" value="ECO:0007669"/>
    <property type="project" value="TreeGrafter"/>
</dbReference>
<dbReference type="RefSeq" id="XP_026194278.1">
    <property type="nucleotide sequence ID" value="XM_026338493.1"/>
</dbReference>
<proteinExistence type="predicted"/>
<dbReference type="InterPro" id="IPR041661">
    <property type="entry name" value="ZN622/Rei1/Reh1_Znf-C2H2"/>
</dbReference>
<evidence type="ECO:0000313" key="4">
    <source>
        <dbReference type="RefSeq" id="XP_026194278.1"/>
    </source>
</evidence>
<dbReference type="InterPro" id="IPR013087">
    <property type="entry name" value="Znf_C2H2_type"/>
</dbReference>
<dbReference type="AlphaFoldDB" id="A0A6P6S2B6"/>
<evidence type="ECO:0000259" key="2">
    <source>
        <dbReference type="PROSITE" id="PS00028"/>
    </source>
</evidence>
<dbReference type="Proteomes" id="UP000515125">
    <property type="component" value="Unplaced"/>
</dbReference>
<sequence>MDSQPPQTEPQRMGPLSCRICGCDLLDRNAFNEHHRDPWHLYNMRRRNQQLPCVSRSEFERKIELLRLARQYVRGDGPQGNPQQGEPDTRESPVTRSAAAFEDAVRCNRKGTDHRKKQHSHQEDGEKTFTATTDERSAAAKAAAAAWRTALQHYPERCNLFEQMLPFTSTAANLEYMKEAYGFFIPDEDYCTNYAGLLRCLWRRQQQQPSCLYCCKRFRGIRAALQHMQQQRHFQLKWDEEQQELLQGFYDYRKSYYELLERLPGQESYQLPAPEEFSEVETNQGVTSEHSEVNEEDWEYCSSEDESAALEQQKLESLLQTRGWRRARVTDEGHLQLPNGQEVLHRSHAVFCRQRIRNVTPQLAEQCVIRDMRGLLLPPVPVLVKSALALYKHYKLLASPGMAGGELHVRQHQRLLLPPPQRRLAAQRETEQQRKLHHQRMKLGIKANILQKTILRETKYFL</sequence>
<feature type="domain" description="C2H2-type" evidence="2">
    <location>
        <begin position="18"/>
        <end position="40"/>
    </location>
</feature>
<gene>
    <name evidence="4" type="primary">LOC34623563</name>
</gene>
<dbReference type="InterPro" id="IPR040025">
    <property type="entry name" value="Znf622/Rei1/Reh1"/>
</dbReference>
<feature type="compositionally biased region" description="Basic residues" evidence="1">
    <location>
        <begin position="107"/>
        <end position="119"/>
    </location>
</feature>
<accession>A0A6P6S2B6</accession>
<dbReference type="GeneID" id="34623563"/>
<evidence type="ECO:0000256" key="1">
    <source>
        <dbReference type="SAM" id="MobiDB-lite"/>
    </source>
</evidence>
<dbReference type="PANTHER" id="PTHR13182">
    <property type="entry name" value="ZINC FINGER PROTEIN 622"/>
    <property type="match status" value="1"/>
</dbReference>
<dbReference type="Pfam" id="PF12756">
    <property type="entry name" value="zf-C2H2_2"/>
    <property type="match status" value="1"/>
</dbReference>
<feature type="region of interest" description="Disordered" evidence="1">
    <location>
        <begin position="72"/>
        <end position="128"/>
    </location>
</feature>
<reference evidence="4" key="1">
    <citation type="submission" date="2025-08" db="UniProtKB">
        <authorList>
            <consortium name="RefSeq"/>
        </authorList>
    </citation>
    <scope>IDENTIFICATION</scope>
</reference>
<organism evidence="3 4">
    <name type="scientific">Cyclospora cayetanensis</name>
    <dbReference type="NCBI Taxonomy" id="88456"/>
    <lineage>
        <taxon>Eukaryota</taxon>
        <taxon>Sar</taxon>
        <taxon>Alveolata</taxon>
        <taxon>Apicomplexa</taxon>
        <taxon>Conoidasida</taxon>
        <taxon>Coccidia</taxon>
        <taxon>Eucoccidiorida</taxon>
        <taxon>Eimeriorina</taxon>
        <taxon>Eimeriidae</taxon>
        <taxon>Cyclospora</taxon>
    </lineage>
</organism>
<dbReference type="OrthoDB" id="19329at2759"/>